<dbReference type="EMBL" id="LR797822">
    <property type="protein sequence ID" value="CAB4241263.1"/>
    <property type="molecule type" value="Genomic_DNA"/>
</dbReference>
<sequence length="68" mass="7412">MSTITIYGSYGELVVRVCDGAILDRSNAGPEYADIVRFFDLPDHDAQLIDLSYVTNMGLLCVPDEATA</sequence>
<name>A0A6J7VJF0_9CAUD</name>
<evidence type="ECO:0000313" key="2">
    <source>
        <dbReference type="EMBL" id="CAB4241263.1"/>
    </source>
</evidence>
<reference evidence="3" key="1">
    <citation type="submission" date="2020-05" db="EMBL/GenBank/DDBJ databases">
        <authorList>
            <person name="Chiriac C."/>
            <person name="Salcher M."/>
            <person name="Ghai R."/>
            <person name="Kavagutti S V."/>
        </authorList>
    </citation>
    <scope>NUCLEOTIDE SEQUENCE</scope>
</reference>
<evidence type="ECO:0000313" key="3">
    <source>
        <dbReference type="EMBL" id="CAB5078994.1"/>
    </source>
</evidence>
<organism evidence="3">
    <name type="scientific">uncultured Caudovirales phage</name>
    <dbReference type="NCBI Taxonomy" id="2100421"/>
    <lineage>
        <taxon>Viruses</taxon>
        <taxon>Duplodnaviria</taxon>
        <taxon>Heunggongvirae</taxon>
        <taxon>Uroviricota</taxon>
        <taxon>Caudoviricetes</taxon>
        <taxon>Peduoviridae</taxon>
        <taxon>Maltschvirus</taxon>
        <taxon>Maltschvirus maltsch</taxon>
    </lineage>
</organism>
<gene>
    <name evidence="3" type="ORF">UFOVP145_35</name>
    <name evidence="1" type="ORF">UFOVP4_39</name>
    <name evidence="2" type="ORF">UFOVP64_21</name>
</gene>
<accession>A0A6J7VJF0</accession>
<dbReference type="EMBL" id="LR798189">
    <property type="protein sequence ID" value="CAB5078994.1"/>
    <property type="molecule type" value="Genomic_DNA"/>
</dbReference>
<protein>
    <submittedName>
        <fullName evidence="3">Uncharacterized protein</fullName>
    </submittedName>
</protein>
<evidence type="ECO:0000313" key="1">
    <source>
        <dbReference type="EMBL" id="CAB4120976.1"/>
    </source>
</evidence>
<dbReference type="EMBL" id="LR796136">
    <property type="protein sequence ID" value="CAB4120976.1"/>
    <property type="molecule type" value="Genomic_DNA"/>
</dbReference>
<proteinExistence type="predicted"/>